<name>A0A7D8YR72_9HELO</name>
<dbReference type="PROSITE" id="PS50102">
    <property type="entry name" value="RRM"/>
    <property type="match status" value="3"/>
</dbReference>
<feature type="compositionally biased region" description="Basic residues" evidence="3">
    <location>
        <begin position="255"/>
        <end position="267"/>
    </location>
</feature>
<dbReference type="InterPro" id="IPR000504">
    <property type="entry name" value="RRM_dom"/>
</dbReference>
<dbReference type="CDD" id="cd00590">
    <property type="entry name" value="RRM_SF"/>
    <property type="match status" value="2"/>
</dbReference>
<feature type="compositionally biased region" description="Polar residues" evidence="3">
    <location>
        <begin position="153"/>
        <end position="165"/>
    </location>
</feature>
<feature type="domain" description="RRM" evidence="5">
    <location>
        <begin position="319"/>
        <end position="405"/>
    </location>
</feature>
<evidence type="ECO:0000256" key="4">
    <source>
        <dbReference type="SAM" id="Phobius"/>
    </source>
</evidence>
<dbReference type="Proteomes" id="UP000481288">
    <property type="component" value="Unassembled WGS sequence"/>
</dbReference>
<dbReference type="InterPro" id="IPR035979">
    <property type="entry name" value="RBD_domain_sf"/>
</dbReference>
<dbReference type="InterPro" id="IPR012677">
    <property type="entry name" value="Nucleotide-bd_a/b_plait_sf"/>
</dbReference>
<feature type="transmembrane region" description="Helical" evidence="4">
    <location>
        <begin position="24"/>
        <end position="44"/>
    </location>
</feature>
<evidence type="ECO:0000256" key="2">
    <source>
        <dbReference type="PROSITE-ProRule" id="PRU00176"/>
    </source>
</evidence>
<keyword evidence="4" id="KW-1133">Transmembrane helix</keyword>
<reference evidence="6 7" key="1">
    <citation type="submission" date="2018-05" db="EMBL/GenBank/DDBJ databases">
        <title>Whole genome sequencing for identification of molecular markers to develop diagnostic detection tools for the regulated plant pathogen Lachnellula willkommii.</title>
        <authorList>
            <person name="Giroux E."/>
            <person name="Bilodeau G."/>
        </authorList>
    </citation>
    <scope>NUCLEOTIDE SEQUENCE [LARGE SCALE GENOMIC DNA]</scope>
    <source>
        <strain evidence="6 7">CBS 625.97</strain>
    </source>
</reference>
<gene>
    <name evidence="6" type="primary">ROC2</name>
    <name evidence="6" type="ORF">LCER1_G003276</name>
</gene>
<organism evidence="6 7">
    <name type="scientific">Lachnellula cervina</name>
    <dbReference type="NCBI Taxonomy" id="1316786"/>
    <lineage>
        <taxon>Eukaryota</taxon>
        <taxon>Fungi</taxon>
        <taxon>Dikarya</taxon>
        <taxon>Ascomycota</taxon>
        <taxon>Pezizomycotina</taxon>
        <taxon>Leotiomycetes</taxon>
        <taxon>Helotiales</taxon>
        <taxon>Lachnaceae</taxon>
        <taxon>Lachnellula</taxon>
    </lineage>
</organism>
<feature type="region of interest" description="Disordered" evidence="3">
    <location>
        <begin position="82"/>
        <end position="180"/>
    </location>
</feature>
<keyword evidence="7" id="KW-1185">Reference proteome</keyword>
<evidence type="ECO:0000313" key="7">
    <source>
        <dbReference type="Proteomes" id="UP000481288"/>
    </source>
</evidence>
<evidence type="ECO:0000256" key="1">
    <source>
        <dbReference type="ARBA" id="ARBA00022884"/>
    </source>
</evidence>
<feature type="compositionally biased region" description="Basic and acidic residues" evidence="3">
    <location>
        <begin position="89"/>
        <end position="104"/>
    </location>
</feature>
<keyword evidence="1 2" id="KW-0694">RNA-binding</keyword>
<keyword evidence="6" id="KW-0687">Ribonucleoprotein</keyword>
<evidence type="ECO:0000313" key="6">
    <source>
        <dbReference type="EMBL" id="TVY54869.1"/>
    </source>
</evidence>
<dbReference type="GO" id="GO:0003723">
    <property type="term" value="F:RNA binding"/>
    <property type="evidence" value="ECO:0007669"/>
    <property type="project" value="UniProtKB-UniRule"/>
</dbReference>
<keyword evidence="4" id="KW-0812">Transmembrane</keyword>
<dbReference type="OrthoDB" id="272703at2759"/>
<feature type="domain" description="RRM" evidence="5">
    <location>
        <begin position="185"/>
        <end position="264"/>
    </location>
</feature>
<dbReference type="Gene3D" id="3.30.70.330">
    <property type="match status" value="3"/>
</dbReference>
<feature type="compositionally biased region" description="Basic and acidic residues" evidence="3">
    <location>
        <begin position="268"/>
        <end position="282"/>
    </location>
</feature>
<protein>
    <submittedName>
        <fullName evidence="6">29 kDa ribonucleoprotein B-like</fullName>
    </submittedName>
</protein>
<comment type="caution">
    <text evidence="6">The sequence shown here is derived from an EMBL/GenBank/DDBJ whole genome shotgun (WGS) entry which is preliminary data.</text>
</comment>
<dbReference type="Pfam" id="PF00076">
    <property type="entry name" value="RRM_1"/>
    <property type="match status" value="2"/>
</dbReference>
<keyword evidence="4" id="KW-0472">Membrane</keyword>
<evidence type="ECO:0000259" key="5">
    <source>
        <dbReference type="PROSITE" id="PS50102"/>
    </source>
</evidence>
<dbReference type="GO" id="GO:1990904">
    <property type="term" value="C:ribonucleoprotein complex"/>
    <property type="evidence" value="ECO:0007669"/>
    <property type="project" value="UniProtKB-KW"/>
</dbReference>
<accession>A0A7D8YR72</accession>
<feature type="domain" description="RRM" evidence="5">
    <location>
        <begin position="414"/>
        <end position="500"/>
    </location>
</feature>
<dbReference type="EMBL" id="QGMG01000297">
    <property type="protein sequence ID" value="TVY54869.1"/>
    <property type="molecule type" value="Genomic_DNA"/>
</dbReference>
<evidence type="ECO:0000256" key="3">
    <source>
        <dbReference type="SAM" id="MobiDB-lite"/>
    </source>
</evidence>
<dbReference type="SUPFAM" id="SSF54928">
    <property type="entry name" value="RNA-binding domain, RBD"/>
    <property type="match status" value="2"/>
</dbReference>
<proteinExistence type="predicted"/>
<dbReference type="SMART" id="SM00360">
    <property type="entry name" value="RRM"/>
    <property type="match status" value="3"/>
</dbReference>
<dbReference type="AlphaFoldDB" id="A0A7D8YR72"/>
<feature type="region of interest" description="Disordered" evidence="3">
    <location>
        <begin position="255"/>
        <end position="291"/>
    </location>
</feature>
<sequence length="507" mass="56952">MPFAPSQEYAERDGPILSARSRDFVFLPNLLLLFRTLLVGFIFYSTSFFKAVILIAPCNSQGKILSRIPPYNTVEQAQITSMDSGNWRVKREREEGGPARDESTPSRSWGRPSPASGAPDRTPRQHFSSSWGATPTYEGNDRDYKYRGGRNPTRGSHSSAHLSGRSNRHPTLPDPEAGQAIDQGRRLYVGNLPYEAKLDDIRALFADISDVIQDISMSVDLMTGRNPSYCFVDFTSKEAAAEAMENYNGRTFMRRALKVKPGVKPRGNRNDRHDSGPPRHDSSSPQENAESPYAYQRWRRLDAQVDTESHNTSATAEGRRLYVGGLPRFPTQAEQNQEIRELFKDYDIQVISKLVSPHKSKQAEPGNHYYCFVDLSSREDSDRAIVALNGLDKWNWNIIVSRSTAISGKLHERQRVYVAGLPLFQDEKTLGNEIKALFESFGEVKVVSKVFESGASESNQRNTGYCFVEFADGAQADRAIATLDGTERWDWKVKVHHANSSGRKSVS</sequence>
<dbReference type="PANTHER" id="PTHR21245">
    <property type="entry name" value="HETEROGENEOUS NUCLEAR RIBONUCLEOPROTEIN"/>
    <property type="match status" value="1"/>
</dbReference>